<dbReference type="GO" id="GO:0033179">
    <property type="term" value="C:proton-transporting V-type ATPase, V0 domain"/>
    <property type="evidence" value="ECO:0007669"/>
    <property type="project" value="InterPro"/>
</dbReference>
<keyword evidence="11" id="KW-1185">Reference proteome</keyword>
<protein>
    <submittedName>
        <fullName evidence="10">V-type ATP synthase subunit K</fullName>
    </submittedName>
</protein>
<evidence type="ECO:0000256" key="2">
    <source>
        <dbReference type="ARBA" id="ARBA00007296"/>
    </source>
</evidence>
<keyword evidence="3 8" id="KW-0813">Transport</keyword>
<dbReference type="InterPro" id="IPR035921">
    <property type="entry name" value="F/V-ATP_Csub_sf"/>
</dbReference>
<evidence type="ECO:0000256" key="6">
    <source>
        <dbReference type="ARBA" id="ARBA00023065"/>
    </source>
</evidence>
<keyword evidence="4 8" id="KW-0812">Transmembrane</keyword>
<dbReference type="AlphaFoldDB" id="W9VUS1"/>
<evidence type="ECO:0000259" key="9">
    <source>
        <dbReference type="Pfam" id="PF00137"/>
    </source>
</evidence>
<dbReference type="GO" id="GO:0046961">
    <property type="term" value="F:proton-transporting ATPase activity, rotational mechanism"/>
    <property type="evidence" value="ECO:0007669"/>
    <property type="project" value="InterPro"/>
</dbReference>
<dbReference type="Gene3D" id="1.20.120.610">
    <property type="entry name" value="lithium bound rotor ring of v- atpase"/>
    <property type="match status" value="1"/>
</dbReference>
<dbReference type="Pfam" id="PF00137">
    <property type="entry name" value="ATP-synt_C"/>
    <property type="match status" value="1"/>
</dbReference>
<dbReference type="PRINTS" id="PR00122">
    <property type="entry name" value="VACATPASE"/>
</dbReference>
<feature type="domain" description="V-ATPase proteolipid subunit C-like" evidence="9">
    <location>
        <begin position="59"/>
        <end position="118"/>
    </location>
</feature>
<evidence type="ECO:0000256" key="5">
    <source>
        <dbReference type="ARBA" id="ARBA00022989"/>
    </source>
</evidence>
<name>W9VUS1_9GAMM</name>
<evidence type="ECO:0000313" key="10">
    <source>
        <dbReference type="EMBL" id="EXJ14130.1"/>
    </source>
</evidence>
<dbReference type="SUPFAM" id="SSF81333">
    <property type="entry name" value="F1F0 ATP synthase subunit C"/>
    <property type="match status" value="1"/>
</dbReference>
<gene>
    <name evidence="10" type="ORF">D779_2944</name>
</gene>
<keyword evidence="5 8" id="KW-1133">Transmembrane helix</keyword>
<evidence type="ECO:0000256" key="1">
    <source>
        <dbReference type="ARBA" id="ARBA00004141"/>
    </source>
</evidence>
<comment type="similarity">
    <text evidence="2 8">Belongs to the V-ATPase proteolipid subunit family.</text>
</comment>
<feature type="transmembrane region" description="Helical" evidence="8">
    <location>
        <begin position="97"/>
        <end position="119"/>
    </location>
</feature>
<evidence type="ECO:0000256" key="7">
    <source>
        <dbReference type="ARBA" id="ARBA00023136"/>
    </source>
</evidence>
<dbReference type="Proteomes" id="UP000019460">
    <property type="component" value="Unassembled WGS sequence"/>
</dbReference>
<evidence type="ECO:0000313" key="11">
    <source>
        <dbReference type="Proteomes" id="UP000019460"/>
    </source>
</evidence>
<dbReference type="CDD" id="cd18120">
    <property type="entry name" value="ATP-synt_Vo_Ao_c"/>
    <property type="match status" value="1"/>
</dbReference>
<dbReference type="STRING" id="1249627.D779_2944"/>
<dbReference type="eggNOG" id="COG0636">
    <property type="taxonomic scope" value="Bacteria"/>
</dbReference>
<dbReference type="PATRIC" id="fig|1249627.3.peg.3110"/>
<sequence>MESTRMKRQVLLVGFMILGAALLAGAASLVFWHPDVLAAEAGHAAGVALDPSVMRWGFISAALATGLGSLGAAYAVGSVGTAAMGALAEKPELFGRVIILVGLAEGIAIYGLIVSVLILNRLG</sequence>
<keyword evidence="7 8" id="KW-0472">Membrane</keyword>
<feature type="transmembrane region" description="Helical" evidence="8">
    <location>
        <begin position="53"/>
        <end position="76"/>
    </location>
</feature>
<proteinExistence type="inferred from homology"/>
<organism evidence="10 11">
    <name type="scientific">Imhoffiella purpurea</name>
    <dbReference type="NCBI Taxonomy" id="1249627"/>
    <lineage>
        <taxon>Bacteria</taxon>
        <taxon>Pseudomonadati</taxon>
        <taxon>Pseudomonadota</taxon>
        <taxon>Gammaproteobacteria</taxon>
        <taxon>Chromatiales</taxon>
        <taxon>Chromatiaceae</taxon>
        <taxon>Imhoffiella</taxon>
    </lineage>
</organism>
<keyword evidence="6 8" id="KW-0406">Ion transport</keyword>
<dbReference type="InterPro" id="IPR002379">
    <property type="entry name" value="ATPase_proteolipid_c-like_dom"/>
</dbReference>
<dbReference type="EMBL" id="AONC01000046">
    <property type="protein sequence ID" value="EXJ14130.1"/>
    <property type="molecule type" value="Genomic_DNA"/>
</dbReference>
<evidence type="ECO:0000256" key="4">
    <source>
        <dbReference type="ARBA" id="ARBA00022692"/>
    </source>
</evidence>
<dbReference type="InterPro" id="IPR000245">
    <property type="entry name" value="ATPase_proteolipid_csu"/>
</dbReference>
<accession>W9VUS1</accession>
<comment type="subcellular location">
    <subcellularLocation>
        <location evidence="1">Membrane</location>
        <topology evidence="1">Multi-pass membrane protein</topology>
    </subcellularLocation>
</comment>
<comment type="caution">
    <text evidence="10">The sequence shown here is derived from an EMBL/GenBank/DDBJ whole genome shotgun (WGS) entry which is preliminary data.</text>
</comment>
<reference evidence="10 11" key="1">
    <citation type="submission" date="2012-11" db="EMBL/GenBank/DDBJ databases">
        <title>Genome assembly of Thiorhodococcus sp. AK35.</title>
        <authorList>
            <person name="Nupur N."/>
            <person name="Khatri I."/>
            <person name="Subramanian S."/>
            <person name="Pinnaka A."/>
        </authorList>
    </citation>
    <scope>NUCLEOTIDE SEQUENCE [LARGE SCALE GENOMIC DNA]</scope>
    <source>
        <strain evidence="10 11">AK35</strain>
    </source>
</reference>
<evidence type="ECO:0000256" key="3">
    <source>
        <dbReference type="ARBA" id="ARBA00022448"/>
    </source>
</evidence>
<evidence type="ECO:0000256" key="8">
    <source>
        <dbReference type="RuleBase" id="RU363060"/>
    </source>
</evidence>
<feature type="transmembrane region" description="Helical" evidence="8">
    <location>
        <begin position="12"/>
        <end position="33"/>
    </location>
</feature>